<dbReference type="PANTHER" id="PTHR42061:SF6">
    <property type="entry name" value="ENDO-CHITOSANASE"/>
    <property type="match status" value="1"/>
</dbReference>
<evidence type="ECO:0000256" key="9">
    <source>
        <dbReference type="SAM" id="SignalP"/>
    </source>
</evidence>
<feature type="region of interest" description="Disordered" evidence="8">
    <location>
        <begin position="29"/>
        <end position="99"/>
    </location>
</feature>
<keyword evidence="5" id="KW-0119">Carbohydrate metabolism</keyword>
<keyword evidence="6" id="KW-0326">Glycosidase</keyword>
<dbReference type="Pfam" id="PF07335">
    <property type="entry name" value="Glyco_hydro_75"/>
    <property type="match status" value="1"/>
</dbReference>
<evidence type="ECO:0000313" key="11">
    <source>
        <dbReference type="Proteomes" id="UP001490330"/>
    </source>
</evidence>
<dbReference type="PANTHER" id="PTHR42061">
    <property type="entry name" value="ENDO-CHITOSANASE"/>
    <property type="match status" value="1"/>
</dbReference>
<feature type="signal peptide" evidence="9">
    <location>
        <begin position="1"/>
        <end position="31"/>
    </location>
</feature>
<sequence length="290" mass="30029">MSPRRGHNVRVQSLTLVAASAALLAPTAVPAAPLPPRPGPQSQVRPGPEAASRSRAVSEAETAARLRPERQAGSRSGVRPVPGPDAGDRTADGTPQGPVSAADLLARTRDCAPVSHGRYRSDAGARADIPVCGTRDAVFWKADLDIDCDGRRGARCNARTDPHFTPATAYTRSDGGPLDAEKLPYVVVPRPSGIWDHRADGVHGGSVVAVVHGDRVGYAVVGDIGPRDIIGEASYAAAKALGVPADPSTGGVASGVTYIVFKDTGTEPIEDTAATERTGERLAREFADGD</sequence>
<evidence type="ECO:0000313" key="10">
    <source>
        <dbReference type="EMBL" id="MER6907106.1"/>
    </source>
</evidence>
<dbReference type="RefSeq" id="WP_350723117.1">
    <property type="nucleotide sequence ID" value="NZ_JBEPCO010000041.1"/>
</dbReference>
<dbReference type="InterPro" id="IPR009939">
    <property type="entry name" value="Chitosanase_fungal"/>
</dbReference>
<keyword evidence="11" id="KW-1185">Reference proteome</keyword>
<evidence type="ECO:0000256" key="6">
    <source>
        <dbReference type="ARBA" id="ARBA00023295"/>
    </source>
</evidence>
<evidence type="ECO:0000256" key="8">
    <source>
        <dbReference type="SAM" id="MobiDB-lite"/>
    </source>
</evidence>
<evidence type="ECO:0000256" key="1">
    <source>
        <dbReference type="ARBA" id="ARBA00004613"/>
    </source>
</evidence>
<evidence type="ECO:0000256" key="4">
    <source>
        <dbReference type="ARBA" id="ARBA00022801"/>
    </source>
</evidence>
<keyword evidence="2" id="KW-0964">Secreted</keyword>
<gene>
    <name evidence="10" type="ORF">ABT322_25895</name>
</gene>
<accession>A0ABV1VKU6</accession>
<dbReference type="GO" id="GO:0016787">
    <property type="term" value="F:hydrolase activity"/>
    <property type="evidence" value="ECO:0007669"/>
    <property type="project" value="UniProtKB-KW"/>
</dbReference>
<organism evidence="10 11">
    <name type="scientific">Streptomyces flaveolus</name>
    <dbReference type="NCBI Taxonomy" id="67297"/>
    <lineage>
        <taxon>Bacteria</taxon>
        <taxon>Bacillati</taxon>
        <taxon>Actinomycetota</taxon>
        <taxon>Actinomycetes</taxon>
        <taxon>Kitasatosporales</taxon>
        <taxon>Streptomycetaceae</taxon>
        <taxon>Streptomyces</taxon>
    </lineage>
</organism>
<evidence type="ECO:0000256" key="3">
    <source>
        <dbReference type="ARBA" id="ARBA00022729"/>
    </source>
</evidence>
<proteinExistence type="predicted"/>
<comment type="subcellular location">
    <subcellularLocation>
        <location evidence="1">Secreted</location>
    </subcellularLocation>
</comment>
<keyword evidence="4 10" id="KW-0378">Hydrolase</keyword>
<reference evidence="10 11" key="1">
    <citation type="submission" date="2024-06" db="EMBL/GenBank/DDBJ databases">
        <title>The Natural Products Discovery Center: Release of the First 8490 Sequenced Strains for Exploring Actinobacteria Biosynthetic Diversity.</title>
        <authorList>
            <person name="Kalkreuter E."/>
            <person name="Kautsar S.A."/>
            <person name="Yang D."/>
            <person name="Bader C.D."/>
            <person name="Teijaro C.N."/>
            <person name="Fluegel L."/>
            <person name="Davis C.M."/>
            <person name="Simpson J.R."/>
            <person name="Lauterbach L."/>
            <person name="Steele A.D."/>
            <person name="Gui C."/>
            <person name="Meng S."/>
            <person name="Li G."/>
            <person name="Viehrig K."/>
            <person name="Ye F."/>
            <person name="Su P."/>
            <person name="Kiefer A.F."/>
            <person name="Nichols A."/>
            <person name="Cepeda A.J."/>
            <person name="Yan W."/>
            <person name="Fan B."/>
            <person name="Jiang Y."/>
            <person name="Adhikari A."/>
            <person name="Zheng C.-J."/>
            <person name="Schuster L."/>
            <person name="Cowan T.M."/>
            <person name="Smanski M.J."/>
            <person name="Chevrette M.G."/>
            <person name="De Carvalho L.P.S."/>
            <person name="Shen B."/>
        </authorList>
    </citation>
    <scope>NUCLEOTIDE SEQUENCE [LARGE SCALE GENOMIC DNA]</scope>
    <source>
        <strain evidence="10 11">NPDC000632</strain>
    </source>
</reference>
<name>A0ABV1VKU6_9ACTN</name>
<dbReference type="Proteomes" id="UP001490330">
    <property type="component" value="Unassembled WGS sequence"/>
</dbReference>
<comment type="caution">
    <text evidence="10">The sequence shown here is derived from an EMBL/GenBank/DDBJ whole genome shotgun (WGS) entry which is preliminary data.</text>
</comment>
<feature type="chain" id="PRO_5045414278" evidence="9">
    <location>
        <begin position="32"/>
        <end position="290"/>
    </location>
</feature>
<feature type="compositionally biased region" description="Basic and acidic residues" evidence="8">
    <location>
        <begin position="56"/>
        <end position="72"/>
    </location>
</feature>
<protein>
    <submittedName>
        <fullName evidence="10">Glycoside hydrolase family 75 protein</fullName>
    </submittedName>
</protein>
<evidence type="ECO:0000256" key="7">
    <source>
        <dbReference type="ARBA" id="ARBA00023326"/>
    </source>
</evidence>
<keyword evidence="7" id="KW-0624">Polysaccharide degradation</keyword>
<evidence type="ECO:0000256" key="2">
    <source>
        <dbReference type="ARBA" id="ARBA00022525"/>
    </source>
</evidence>
<keyword evidence="3 9" id="KW-0732">Signal</keyword>
<evidence type="ECO:0000256" key="5">
    <source>
        <dbReference type="ARBA" id="ARBA00023277"/>
    </source>
</evidence>
<dbReference type="EMBL" id="JBEPCV010000028">
    <property type="protein sequence ID" value="MER6907106.1"/>
    <property type="molecule type" value="Genomic_DNA"/>
</dbReference>